<dbReference type="STRING" id="72664.V4NPR0"/>
<keyword evidence="3" id="KW-1185">Reference proteome</keyword>
<dbReference type="eggNOG" id="ENOG502RYTW">
    <property type="taxonomic scope" value="Eukaryota"/>
</dbReference>
<proteinExistence type="predicted"/>
<feature type="domain" description="F-box" evidence="1">
    <location>
        <begin position="17"/>
        <end position="65"/>
    </location>
</feature>
<dbReference type="InterPro" id="IPR001810">
    <property type="entry name" value="F-box_dom"/>
</dbReference>
<dbReference type="InterPro" id="IPR032675">
    <property type="entry name" value="LRR_dom_sf"/>
</dbReference>
<organism evidence="2 3">
    <name type="scientific">Eutrema salsugineum</name>
    <name type="common">Saltwater cress</name>
    <name type="synonym">Sisymbrium salsugineum</name>
    <dbReference type="NCBI Taxonomy" id="72664"/>
    <lineage>
        <taxon>Eukaryota</taxon>
        <taxon>Viridiplantae</taxon>
        <taxon>Streptophyta</taxon>
        <taxon>Embryophyta</taxon>
        <taxon>Tracheophyta</taxon>
        <taxon>Spermatophyta</taxon>
        <taxon>Magnoliopsida</taxon>
        <taxon>eudicotyledons</taxon>
        <taxon>Gunneridae</taxon>
        <taxon>Pentapetalae</taxon>
        <taxon>rosids</taxon>
        <taxon>malvids</taxon>
        <taxon>Brassicales</taxon>
        <taxon>Brassicaceae</taxon>
        <taxon>Eutremeae</taxon>
        <taxon>Eutrema</taxon>
    </lineage>
</organism>
<reference evidence="2 3" key="1">
    <citation type="journal article" date="2013" name="Front. Plant Sci.">
        <title>The Reference Genome of the Halophytic Plant Eutrema salsugineum.</title>
        <authorList>
            <person name="Yang R."/>
            <person name="Jarvis D.E."/>
            <person name="Chen H."/>
            <person name="Beilstein M.A."/>
            <person name="Grimwood J."/>
            <person name="Jenkins J."/>
            <person name="Shu S."/>
            <person name="Prochnik S."/>
            <person name="Xin M."/>
            <person name="Ma C."/>
            <person name="Schmutz J."/>
            <person name="Wing R.A."/>
            <person name="Mitchell-Olds T."/>
            <person name="Schumaker K.S."/>
            <person name="Wang X."/>
        </authorList>
    </citation>
    <scope>NUCLEOTIDE SEQUENCE [LARGE SCALE GENOMIC DNA]</scope>
</reference>
<dbReference type="SUPFAM" id="SSF52047">
    <property type="entry name" value="RNI-like"/>
    <property type="match status" value="1"/>
</dbReference>
<protein>
    <recommendedName>
        <fullName evidence="1">F-box domain-containing protein</fullName>
    </recommendedName>
</protein>
<evidence type="ECO:0000313" key="3">
    <source>
        <dbReference type="Proteomes" id="UP000030689"/>
    </source>
</evidence>
<name>V4NPR0_EUTSA</name>
<dbReference type="InterPro" id="IPR006566">
    <property type="entry name" value="FBD"/>
</dbReference>
<dbReference type="EMBL" id="KI517408">
    <property type="protein sequence ID" value="ESQ48506.1"/>
    <property type="molecule type" value="Genomic_DNA"/>
</dbReference>
<dbReference type="SUPFAM" id="SSF81383">
    <property type="entry name" value="F-box domain"/>
    <property type="match status" value="1"/>
</dbReference>
<dbReference type="PROSITE" id="PS50181">
    <property type="entry name" value="FBOX"/>
    <property type="match status" value="1"/>
</dbReference>
<accession>V4NPR0</accession>
<evidence type="ECO:0000313" key="2">
    <source>
        <dbReference type="EMBL" id="ESQ48506.1"/>
    </source>
</evidence>
<dbReference type="CDD" id="cd22160">
    <property type="entry name" value="F-box_AtFBL13-like"/>
    <property type="match status" value="1"/>
</dbReference>
<dbReference type="AlphaFoldDB" id="V4NPR0"/>
<dbReference type="PANTHER" id="PTHR31900">
    <property type="entry name" value="F-BOX/RNI SUPERFAMILY PROTEIN-RELATED"/>
    <property type="match status" value="1"/>
</dbReference>
<dbReference type="Gene3D" id="3.80.10.10">
    <property type="entry name" value="Ribonuclease Inhibitor"/>
    <property type="match status" value="1"/>
</dbReference>
<dbReference type="InterPro" id="IPR053781">
    <property type="entry name" value="F-box_AtFBL13-like"/>
</dbReference>
<gene>
    <name evidence="2" type="ORF">EUTSA_v10022020mg</name>
</gene>
<dbReference type="SMART" id="SM00579">
    <property type="entry name" value="FBD"/>
    <property type="match status" value="1"/>
</dbReference>
<dbReference type="Gene3D" id="1.20.1280.50">
    <property type="match status" value="1"/>
</dbReference>
<evidence type="ECO:0000259" key="1">
    <source>
        <dbReference type="PROSITE" id="PS50181"/>
    </source>
</evidence>
<dbReference type="InterPro" id="IPR050232">
    <property type="entry name" value="FBL13/AtMIF1-like"/>
</dbReference>
<dbReference type="OrthoDB" id="612216at2759"/>
<dbReference type="SMART" id="SM00256">
    <property type="entry name" value="FBOX"/>
    <property type="match status" value="1"/>
</dbReference>
<sequence length="440" mass="50542">MPPSSKKTQLCSNQNRNDKISDLPDSILSMILSHLPTVEAVRTCVLSKTWRTIWTNVTELRFDDMRHSEPKDHGFIEFVDHVIRDIESPKINSFHLHSVNAYDETPLVSWLSNLINQRSLQKLVITWYELESDILSPLFASFGSLVELRLRTKCILDISAPALLPTLKFFSLEDARIFNMSSVSENIFLYFPVLETFEVSRCCWFRTDTVVIDSPLLRVFEFLKCSSEHVPSDDGVCTISIFSSKLEKITFSGDGNENMFLTFPTSLPDAYLDLSGAKWPYLSHWPKFLHAFTCVKSLGLELTRDFQLTTMPKFKQLVYLHLAYDMTQPYIFRRVLKSAPILKILSIRDTTSPRIKPSKMRLNELRSQTAPDCVRTMLKVLQFRDFRMHEPKLSVLRHVIANAEILESVVLSTARPITKKGKELVLSYPKASPHASVLFQ</sequence>
<dbReference type="InterPro" id="IPR036047">
    <property type="entry name" value="F-box-like_dom_sf"/>
</dbReference>
<dbReference type="PANTHER" id="PTHR31900:SF32">
    <property type="entry name" value="F-BOX_RNI_FBD-LIKE DOMAIN PROTEIN"/>
    <property type="match status" value="1"/>
</dbReference>
<dbReference type="Proteomes" id="UP000030689">
    <property type="component" value="Unassembled WGS sequence"/>
</dbReference>
<dbReference type="OMA" id="WIDVWTS"/>
<dbReference type="KEGG" id="eus:EUTSA_v10022020mg"/>
<dbReference type="Pfam" id="PF08387">
    <property type="entry name" value="FBD"/>
    <property type="match status" value="1"/>
</dbReference>
<dbReference type="Gramene" id="ESQ48506">
    <property type="protein sequence ID" value="ESQ48506"/>
    <property type="gene ID" value="EUTSA_v10022020mg"/>
</dbReference>
<dbReference type="Pfam" id="PF00646">
    <property type="entry name" value="F-box"/>
    <property type="match status" value="1"/>
</dbReference>